<evidence type="ECO:0000313" key="4">
    <source>
        <dbReference type="Proteomes" id="UP001165481"/>
    </source>
</evidence>
<reference evidence="2" key="1">
    <citation type="submission" date="2023-03" db="EMBL/GenBank/DDBJ databases">
        <title>Mesosutterella sp. nov. isolated from porcine feces.</title>
        <authorList>
            <person name="Yu S."/>
        </authorList>
    </citation>
    <scope>NUCLEOTIDE SEQUENCE</scope>
    <source>
        <strain evidence="2">AGMB02718</strain>
    </source>
</reference>
<dbReference type="EMBL" id="JAKZJU020000001">
    <property type="protein sequence ID" value="MDL2059186.1"/>
    <property type="molecule type" value="Genomic_DNA"/>
</dbReference>
<dbReference type="RefSeq" id="WP_285230524.1">
    <property type="nucleotide sequence ID" value="NZ_JAKZJU020000001.1"/>
</dbReference>
<evidence type="ECO:0000313" key="3">
    <source>
        <dbReference type="EMBL" id="MDL2059186.1"/>
    </source>
</evidence>
<organism evidence="2 4">
    <name type="scientific">Mesosutterella faecium</name>
    <dbReference type="NCBI Taxonomy" id="2925194"/>
    <lineage>
        <taxon>Bacteria</taxon>
        <taxon>Pseudomonadati</taxon>
        <taxon>Pseudomonadota</taxon>
        <taxon>Betaproteobacteria</taxon>
        <taxon>Burkholderiales</taxon>
        <taxon>Sutterellaceae</taxon>
        <taxon>Mesosutterella</taxon>
    </lineage>
</organism>
<comment type="caution">
    <text evidence="2">The sequence shown here is derived from an EMBL/GenBank/DDBJ whole genome shotgun (WGS) entry which is preliminary data.</text>
</comment>
<evidence type="ECO:0000256" key="1">
    <source>
        <dbReference type="SAM" id="MobiDB-lite"/>
    </source>
</evidence>
<name>A0ABT7IKT7_9BURK</name>
<gene>
    <name evidence="2" type="ORF">MUN46_000970</name>
    <name evidence="3" type="ORF">MUN46_004450</name>
</gene>
<dbReference type="Proteomes" id="UP001165481">
    <property type="component" value="Unassembled WGS sequence"/>
</dbReference>
<protein>
    <submittedName>
        <fullName evidence="2">Uncharacterized protein</fullName>
    </submittedName>
</protein>
<feature type="region of interest" description="Disordered" evidence="1">
    <location>
        <begin position="12"/>
        <end position="52"/>
    </location>
</feature>
<feature type="compositionally biased region" description="Basic and acidic residues" evidence="1">
    <location>
        <begin position="12"/>
        <end position="26"/>
    </location>
</feature>
<keyword evidence="4" id="KW-1185">Reference proteome</keyword>
<evidence type="ECO:0000313" key="2">
    <source>
        <dbReference type="EMBL" id="MDL2058533.1"/>
    </source>
</evidence>
<sequence>MLLEEKEAAEVLKREKQGVKKSDRALESLIPSESHSVRASEKFPQTGAKAFA</sequence>
<proteinExistence type="predicted"/>
<dbReference type="EMBL" id="JAKZJU020000001">
    <property type="protein sequence ID" value="MDL2058533.1"/>
    <property type="molecule type" value="Genomic_DNA"/>
</dbReference>
<accession>A0ABT7IKT7</accession>